<reference evidence="1 2" key="1">
    <citation type="journal article" date="2016" name="Nat. Commun.">
        <title>Thousands of microbial genomes shed light on interconnected biogeochemical processes in an aquifer system.</title>
        <authorList>
            <person name="Anantharaman K."/>
            <person name="Brown C.T."/>
            <person name="Hug L.A."/>
            <person name="Sharon I."/>
            <person name="Castelle C.J."/>
            <person name="Probst A.J."/>
            <person name="Thomas B.C."/>
            <person name="Singh A."/>
            <person name="Wilkins M.J."/>
            <person name="Karaoz U."/>
            <person name="Brodie E.L."/>
            <person name="Williams K.H."/>
            <person name="Hubbard S.S."/>
            <person name="Banfield J.F."/>
        </authorList>
    </citation>
    <scope>NUCLEOTIDE SEQUENCE [LARGE SCALE GENOMIC DNA]</scope>
</reference>
<accession>A0A1G2U301</accession>
<protein>
    <submittedName>
        <fullName evidence="1">Uncharacterized protein</fullName>
    </submittedName>
</protein>
<evidence type="ECO:0000313" key="1">
    <source>
        <dbReference type="EMBL" id="OHB03905.1"/>
    </source>
</evidence>
<gene>
    <name evidence="1" type="ORF">A3B14_01050</name>
</gene>
<proteinExistence type="predicted"/>
<evidence type="ECO:0000313" key="2">
    <source>
        <dbReference type="Proteomes" id="UP000176800"/>
    </source>
</evidence>
<dbReference type="AlphaFoldDB" id="A0A1G2U301"/>
<sequence length="202" mass="22950">MKKPRPPLRQLTDTGVGVRGTHITPRGEMRSPRHFGVGGKVVVDRSEEHSPLELTQSWTGDSFVVHEMYPEVVPFLVVLHPSESGISHRLMSAEALTLNMTERITELSDWGHFLLDPPLEEFGVRQPEIPNPEPEECEFVNHVSRVALREELLIELMLSQSIPDRLVGHDPSWSVRLDRTPLKRETIHFSSAVVVFRDRLAT</sequence>
<dbReference type="Proteomes" id="UP000176800">
    <property type="component" value="Unassembled WGS sequence"/>
</dbReference>
<dbReference type="EMBL" id="MHWE01000012">
    <property type="protein sequence ID" value="OHB03905.1"/>
    <property type="molecule type" value="Genomic_DNA"/>
</dbReference>
<comment type="caution">
    <text evidence="1">The sequence shown here is derived from an EMBL/GenBank/DDBJ whole genome shotgun (WGS) entry which is preliminary data.</text>
</comment>
<name>A0A1G2U301_9BACT</name>
<organism evidence="1 2">
    <name type="scientific">Candidatus Zambryskibacteria bacterium RIFCSPLOWO2_01_FULL_45_21</name>
    <dbReference type="NCBI Taxonomy" id="1802761"/>
    <lineage>
        <taxon>Bacteria</taxon>
        <taxon>Candidatus Zambryskiibacteriota</taxon>
    </lineage>
</organism>